<comment type="caution">
    <text evidence="3">The sequence shown here is derived from an EMBL/GenBank/DDBJ whole genome shotgun (WGS) entry which is preliminary data.</text>
</comment>
<dbReference type="Gene3D" id="2.40.30.170">
    <property type="match status" value="1"/>
</dbReference>
<dbReference type="EMBL" id="JBBMRA010000014">
    <property type="protein sequence ID" value="MEM5537375.1"/>
    <property type="molecule type" value="Genomic_DNA"/>
</dbReference>
<keyword evidence="2" id="KW-1133">Transmembrane helix</keyword>
<dbReference type="RefSeq" id="WP_342854775.1">
    <property type="nucleotide sequence ID" value="NZ_JBBMRA010000014.1"/>
</dbReference>
<protein>
    <submittedName>
        <fullName evidence="3">HlyD family efflux transporter periplasmic adaptor subunit</fullName>
    </submittedName>
</protein>
<keyword evidence="4" id="KW-1185">Reference proteome</keyword>
<evidence type="ECO:0000256" key="2">
    <source>
        <dbReference type="SAM" id="Phobius"/>
    </source>
</evidence>
<feature type="coiled-coil region" evidence="1">
    <location>
        <begin position="126"/>
        <end position="222"/>
    </location>
</feature>
<accession>A0ABU9TUI1</accession>
<evidence type="ECO:0000313" key="4">
    <source>
        <dbReference type="Proteomes" id="UP001449225"/>
    </source>
</evidence>
<evidence type="ECO:0000256" key="1">
    <source>
        <dbReference type="SAM" id="Coils"/>
    </source>
</evidence>
<evidence type="ECO:0000313" key="3">
    <source>
        <dbReference type="EMBL" id="MEM5537375.1"/>
    </source>
</evidence>
<sequence>MTDVTAKKSTALKWILPLVIIGVAIAVFMFLKMTKPQAPSRPTTEKIWTVSTIPAALGLHPPSLTLYGKVESPRLSNVTAAVTAFVKHVYTDEGLAIQPDELLVQLDDSDAQLLIQQRQADVDNIIAQIEAEKVRHKTDLQSLAIEKNLLSLRLKTVRRYENLIKRKLTSQEQLDAARRDYQQQALSIAQREQSIADHPNRLQQLDSQLMRTTSLLDQAKLDLARTQIKAPFHGRVSSLNVSPGDRVRAGDPVIGFYSLDRLEVRAQIPNRILPLLRQNDALQQVSASGQIDNQTIELRLDRIAAAVNSGRAGVDGFFSIQNTPYQPALGRSLAINVTLPAIADVVPVPPTALYGLNKIYRVVDERLESLQVNRVGDSVDANGKPVVLIASPAIKTGDRLVITQLPNAITGLRVKEFSAAVDDKGPKDE</sequence>
<reference evidence="3 4" key="1">
    <citation type="submission" date="2024-03" db="EMBL/GenBank/DDBJ databases">
        <title>Community enrichment and isolation of bacterial strains for fucoidan degradation.</title>
        <authorList>
            <person name="Sichert A."/>
        </authorList>
    </citation>
    <scope>NUCLEOTIDE SEQUENCE [LARGE SCALE GENOMIC DNA]</scope>
    <source>
        <strain evidence="3 4">AS76</strain>
    </source>
</reference>
<keyword evidence="2" id="KW-0472">Membrane</keyword>
<name>A0ABU9TUI1_9GAMM</name>
<dbReference type="PANTHER" id="PTHR30469">
    <property type="entry name" value="MULTIDRUG RESISTANCE PROTEIN MDTA"/>
    <property type="match status" value="1"/>
</dbReference>
<feature type="transmembrane region" description="Helical" evidence="2">
    <location>
        <begin position="12"/>
        <end position="31"/>
    </location>
</feature>
<proteinExistence type="predicted"/>
<organism evidence="3 4">
    <name type="scientific">Neptuniibacter pectenicola</name>
    <dbReference type="NCBI Taxonomy" id="1806669"/>
    <lineage>
        <taxon>Bacteria</taxon>
        <taxon>Pseudomonadati</taxon>
        <taxon>Pseudomonadota</taxon>
        <taxon>Gammaproteobacteria</taxon>
        <taxon>Oceanospirillales</taxon>
        <taxon>Oceanospirillaceae</taxon>
        <taxon>Neptuniibacter</taxon>
    </lineage>
</organism>
<keyword evidence="1" id="KW-0175">Coiled coil</keyword>
<keyword evidence="2" id="KW-0812">Transmembrane</keyword>
<dbReference type="SUPFAM" id="SSF111369">
    <property type="entry name" value="HlyD-like secretion proteins"/>
    <property type="match status" value="1"/>
</dbReference>
<gene>
    <name evidence="3" type="ORF">WNY58_13350</name>
</gene>
<dbReference type="PANTHER" id="PTHR30469:SF11">
    <property type="entry name" value="BLL4320 PROTEIN"/>
    <property type="match status" value="1"/>
</dbReference>
<dbReference type="Gene3D" id="2.40.50.100">
    <property type="match status" value="1"/>
</dbReference>
<dbReference type="Gene3D" id="1.10.287.470">
    <property type="entry name" value="Helix hairpin bin"/>
    <property type="match status" value="1"/>
</dbReference>
<dbReference type="Proteomes" id="UP001449225">
    <property type="component" value="Unassembled WGS sequence"/>
</dbReference>